<evidence type="ECO:0000313" key="11">
    <source>
        <dbReference type="EMBL" id="CAK8689394.1"/>
    </source>
</evidence>
<evidence type="ECO:0000313" key="12">
    <source>
        <dbReference type="Proteomes" id="UP001642483"/>
    </source>
</evidence>
<keyword evidence="4" id="KW-0433">Leucine-rich repeat</keyword>
<comment type="caution">
    <text evidence="11">The sequence shown here is derived from an EMBL/GenBank/DDBJ whole genome shotgun (WGS) entry which is preliminary data.</text>
</comment>
<dbReference type="Pfam" id="PF22602">
    <property type="entry name" value="NXF_NTF2"/>
    <property type="match status" value="1"/>
</dbReference>
<dbReference type="EMBL" id="CAWYQH010000108">
    <property type="protein sequence ID" value="CAK8689394.1"/>
    <property type="molecule type" value="Genomic_DNA"/>
</dbReference>
<keyword evidence="7" id="KW-0539">Nucleus</keyword>
<dbReference type="PROSITE" id="PS51281">
    <property type="entry name" value="TAP_C"/>
    <property type="match status" value="1"/>
</dbReference>
<dbReference type="Gene3D" id="3.80.10.10">
    <property type="entry name" value="Ribonuclease Inhibitor"/>
    <property type="match status" value="1"/>
</dbReference>
<evidence type="ECO:0000256" key="8">
    <source>
        <dbReference type="SAM" id="MobiDB-lite"/>
    </source>
</evidence>
<dbReference type="Gene3D" id="3.30.70.330">
    <property type="match status" value="1"/>
</dbReference>
<dbReference type="SUPFAM" id="SSF46934">
    <property type="entry name" value="UBA-like"/>
    <property type="match status" value="1"/>
</dbReference>
<dbReference type="CDD" id="cd14342">
    <property type="entry name" value="UBA_TAP-C"/>
    <property type="match status" value="1"/>
</dbReference>
<keyword evidence="3" id="KW-0813">Transport</keyword>
<dbReference type="InterPro" id="IPR032710">
    <property type="entry name" value="NTF2-like_dom_sf"/>
</dbReference>
<dbReference type="Gene3D" id="1.10.8.10">
    <property type="entry name" value="DNA helicase RuvA subunit, C-terminal domain"/>
    <property type="match status" value="1"/>
</dbReference>
<evidence type="ECO:0000256" key="7">
    <source>
        <dbReference type="ARBA" id="ARBA00023242"/>
    </source>
</evidence>
<name>A0ABP0GC71_CLALP</name>
<evidence type="ECO:0000256" key="3">
    <source>
        <dbReference type="ARBA" id="ARBA00022448"/>
    </source>
</evidence>
<proteinExistence type="inferred from homology"/>
<organism evidence="11 12">
    <name type="scientific">Clavelina lepadiformis</name>
    <name type="common">Light-bulb sea squirt</name>
    <name type="synonym">Ascidia lepadiformis</name>
    <dbReference type="NCBI Taxonomy" id="159417"/>
    <lineage>
        <taxon>Eukaryota</taxon>
        <taxon>Metazoa</taxon>
        <taxon>Chordata</taxon>
        <taxon>Tunicata</taxon>
        <taxon>Ascidiacea</taxon>
        <taxon>Aplousobranchia</taxon>
        <taxon>Clavelinidae</taxon>
        <taxon>Clavelina</taxon>
    </lineage>
</organism>
<dbReference type="SUPFAM" id="SSF54928">
    <property type="entry name" value="RNA-binding domain, RBD"/>
    <property type="match status" value="1"/>
</dbReference>
<dbReference type="InterPro" id="IPR012677">
    <property type="entry name" value="Nucleotide-bd_a/b_plait_sf"/>
</dbReference>
<evidence type="ECO:0000256" key="4">
    <source>
        <dbReference type="ARBA" id="ARBA00022614"/>
    </source>
</evidence>
<feature type="domain" description="TAP-C" evidence="10">
    <location>
        <begin position="576"/>
        <end position="630"/>
    </location>
</feature>
<dbReference type="Proteomes" id="UP001642483">
    <property type="component" value="Unassembled WGS sequence"/>
</dbReference>
<dbReference type="SUPFAM" id="SSF52058">
    <property type="entry name" value="L domain-like"/>
    <property type="match status" value="1"/>
</dbReference>
<protein>
    <recommendedName>
        <fullName evidence="13">Nuclear RNA export factor 1</fullName>
    </recommendedName>
</protein>
<comment type="similarity">
    <text evidence="2">Belongs to the NXF family.</text>
</comment>
<dbReference type="PANTHER" id="PTHR10662:SF22">
    <property type="entry name" value="NUCLEAR RNA EXPORT FACTOR 1"/>
    <property type="match status" value="1"/>
</dbReference>
<feature type="compositionally biased region" description="Acidic residues" evidence="8">
    <location>
        <begin position="103"/>
        <end position="113"/>
    </location>
</feature>
<dbReference type="InterPro" id="IPR032675">
    <property type="entry name" value="LRR_dom_sf"/>
</dbReference>
<dbReference type="InterPro" id="IPR035979">
    <property type="entry name" value="RBD_domain_sf"/>
</dbReference>
<reference evidence="11 12" key="1">
    <citation type="submission" date="2024-02" db="EMBL/GenBank/DDBJ databases">
        <authorList>
            <person name="Daric V."/>
            <person name="Darras S."/>
        </authorList>
    </citation>
    <scope>NUCLEOTIDE SEQUENCE [LARGE SCALE GENOMIC DNA]</scope>
</reference>
<gene>
    <name evidence="11" type="ORF">CVLEPA_LOCUS21410</name>
</gene>
<dbReference type="PANTHER" id="PTHR10662">
    <property type="entry name" value="NUCLEAR RNA EXPORT FACTOR"/>
    <property type="match status" value="1"/>
</dbReference>
<dbReference type="Pfam" id="PF09162">
    <property type="entry name" value="Tap-RNA_bind"/>
    <property type="match status" value="1"/>
</dbReference>
<comment type="subcellular location">
    <subcellularLocation>
        <location evidence="1">Nucleus</location>
    </subcellularLocation>
</comment>
<evidence type="ECO:0000256" key="2">
    <source>
        <dbReference type="ARBA" id="ARBA00009285"/>
    </source>
</evidence>
<feature type="compositionally biased region" description="Basic residues" evidence="8">
    <location>
        <begin position="38"/>
        <end position="50"/>
    </location>
</feature>
<feature type="compositionally biased region" description="Basic residues" evidence="8">
    <location>
        <begin position="72"/>
        <end position="86"/>
    </location>
</feature>
<evidence type="ECO:0000256" key="5">
    <source>
        <dbReference type="ARBA" id="ARBA00022737"/>
    </source>
</evidence>
<feature type="domain" description="NTF2" evidence="9">
    <location>
        <begin position="404"/>
        <end position="547"/>
    </location>
</feature>
<dbReference type="InterPro" id="IPR009060">
    <property type="entry name" value="UBA-like_sf"/>
</dbReference>
<dbReference type="SUPFAM" id="SSF54427">
    <property type="entry name" value="NTF2-like"/>
    <property type="match status" value="1"/>
</dbReference>
<evidence type="ECO:0000256" key="6">
    <source>
        <dbReference type="ARBA" id="ARBA00022816"/>
    </source>
</evidence>
<keyword evidence="6" id="KW-0509">mRNA transport</keyword>
<evidence type="ECO:0008006" key="13">
    <source>
        <dbReference type="Google" id="ProtNLM"/>
    </source>
</evidence>
<accession>A0ABP0GC71</accession>
<dbReference type="PROSITE" id="PS50177">
    <property type="entry name" value="NTF2_DOMAIN"/>
    <property type="match status" value="1"/>
</dbReference>
<dbReference type="InterPro" id="IPR030217">
    <property type="entry name" value="NXF_fam"/>
</dbReference>
<dbReference type="InterPro" id="IPR005637">
    <property type="entry name" value="TAP_C_dom"/>
</dbReference>
<dbReference type="SMART" id="SM00804">
    <property type="entry name" value="TAP_C"/>
    <property type="match status" value="1"/>
</dbReference>
<keyword evidence="5" id="KW-0677">Repeat</keyword>
<dbReference type="InterPro" id="IPR018222">
    <property type="entry name" value="Nuclear_transport_factor_2_euk"/>
</dbReference>
<dbReference type="Pfam" id="PF03943">
    <property type="entry name" value="TAP_C"/>
    <property type="match status" value="1"/>
</dbReference>
<dbReference type="InterPro" id="IPR002075">
    <property type="entry name" value="NTF2_dom"/>
</dbReference>
<dbReference type="Pfam" id="PF24048">
    <property type="entry name" value="LRR_NXF1-5"/>
    <property type="match status" value="1"/>
</dbReference>
<dbReference type="InterPro" id="IPR015245">
    <property type="entry name" value="Tap_RNA-bd"/>
</dbReference>
<sequence length="630" mass="71883">MSYKQSGRMKSGYEANKYSEHDDRKTGSEGFNYSRLGGRGRGRSSNRGRYMRSDTRSQSTSSGSFARGGKYQPRRGNRSSHRRPFSRGRNFPNRKYINPDANTDNDGDVDMQGEGEGSGRYNPYARPHRRARFVRRDDNPSQSWHKIIIIHGALYDEKWLREEISKNAFVEYQPVQYHLDGNNSAFFLDDHSTAESIRNCSKKIVAPDGTKLTIYLKPAKDAPLQENDITLLKEVLSERYNSTTKHLSLSSLFFDDKLKNQNVKIKVSSPVHMYIVTKIIAENISTLTSLDMTDSGLFNLDGVKHLVQHTPCIKRLNLSKNKISRMKELEKIQGWDLSDLTLDQNPLCAEYKSKADYIRDIRECFPNLQILDSHPLPAPVKFDVDKTRLPTSVPDFMPTTGQDIIKQFIQQFFKCYDESRSQLSEAYHENCIFTLSLPQSPRGPALSHYFSVSRNLKRIKDTAKKISTVTTSRNDVISLLVKLNGTTHYFSSFSVDVPLITSTVVNFIVRGVFKENGSNGVLRSFSRNFFCQISNTSLQIVNEQYFLRNPTSDELREAKTYASKQKSSSNVSQQSEIHVKMISSFAKESGMNLSFSEQCLKENSWNYEEAGKVFLMLKEQGKIPLEAFGK</sequence>
<keyword evidence="12" id="KW-1185">Reference proteome</keyword>
<feature type="compositionally biased region" description="Basic and acidic residues" evidence="8">
    <location>
        <begin position="17"/>
        <end position="27"/>
    </location>
</feature>
<dbReference type="InterPro" id="IPR057125">
    <property type="entry name" value="NXF1/2/3/5-like_LRR"/>
</dbReference>
<dbReference type="Gene3D" id="3.10.450.50">
    <property type="match status" value="1"/>
</dbReference>
<evidence type="ECO:0000259" key="10">
    <source>
        <dbReference type="PROSITE" id="PS51281"/>
    </source>
</evidence>
<evidence type="ECO:0000256" key="1">
    <source>
        <dbReference type="ARBA" id="ARBA00004123"/>
    </source>
</evidence>
<feature type="region of interest" description="Disordered" evidence="8">
    <location>
        <begin position="1"/>
        <end position="126"/>
    </location>
</feature>
<evidence type="ECO:0000259" key="9">
    <source>
        <dbReference type="PROSITE" id="PS50177"/>
    </source>
</evidence>